<keyword evidence="3" id="KW-1185">Reference proteome</keyword>
<dbReference type="SUPFAM" id="SSF81383">
    <property type="entry name" value="F-box domain"/>
    <property type="match status" value="1"/>
</dbReference>
<dbReference type="AlphaFoldDB" id="A0A8H5F6T1"/>
<evidence type="ECO:0000313" key="3">
    <source>
        <dbReference type="Proteomes" id="UP000567179"/>
    </source>
</evidence>
<dbReference type="EMBL" id="JAACJJ010000015">
    <property type="protein sequence ID" value="KAF5325348.1"/>
    <property type="molecule type" value="Genomic_DNA"/>
</dbReference>
<name>A0A8H5F6T1_9AGAR</name>
<protein>
    <recommendedName>
        <fullName evidence="1">F-box domain-containing protein</fullName>
    </recommendedName>
</protein>
<reference evidence="2 3" key="1">
    <citation type="journal article" date="2020" name="ISME J.">
        <title>Uncovering the hidden diversity of litter-decomposition mechanisms in mushroom-forming fungi.</title>
        <authorList>
            <person name="Floudas D."/>
            <person name="Bentzer J."/>
            <person name="Ahren D."/>
            <person name="Johansson T."/>
            <person name="Persson P."/>
            <person name="Tunlid A."/>
        </authorList>
    </citation>
    <scope>NUCLEOTIDE SEQUENCE [LARGE SCALE GENOMIC DNA]</scope>
    <source>
        <strain evidence="2 3">CBS 101986</strain>
    </source>
</reference>
<dbReference type="Proteomes" id="UP000567179">
    <property type="component" value="Unassembled WGS sequence"/>
</dbReference>
<evidence type="ECO:0000259" key="1">
    <source>
        <dbReference type="Pfam" id="PF12937"/>
    </source>
</evidence>
<accession>A0A8H5F6T1</accession>
<comment type="caution">
    <text evidence="2">The sequence shown here is derived from an EMBL/GenBank/DDBJ whole genome shotgun (WGS) entry which is preliminary data.</text>
</comment>
<dbReference type="SUPFAM" id="SSF52058">
    <property type="entry name" value="L domain-like"/>
    <property type="match status" value="1"/>
</dbReference>
<dbReference type="Pfam" id="PF12937">
    <property type="entry name" value="F-box-like"/>
    <property type="match status" value="1"/>
</dbReference>
<dbReference type="Gene3D" id="1.20.1280.50">
    <property type="match status" value="1"/>
</dbReference>
<dbReference type="OrthoDB" id="2856616at2759"/>
<gene>
    <name evidence="2" type="ORF">D9619_009614</name>
</gene>
<dbReference type="InterPro" id="IPR036047">
    <property type="entry name" value="F-box-like_dom_sf"/>
</dbReference>
<proteinExistence type="predicted"/>
<organism evidence="2 3">
    <name type="scientific">Psilocybe cf. subviscida</name>
    <dbReference type="NCBI Taxonomy" id="2480587"/>
    <lineage>
        <taxon>Eukaryota</taxon>
        <taxon>Fungi</taxon>
        <taxon>Dikarya</taxon>
        <taxon>Basidiomycota</taxon>
        <taxon>Agaricomycotina</taxon>
        <taxon>Agaricomycetes</taxon>
        <taxon>Agaricomycetidae</taxon>
        <taxon>Agaricales</taxon>
        <taxon>Agaricineae</taxon>
        <taxon>Strophariaceae</taxon>
        <taxon>Psilocybe</taxon>
    </lineage>
</organism>
<dbReference type="InterPro" id="IPR001810">
    <property type="entry name" value="F-box_dom"/>
</dbReference>
<dbReference type="Gene3D" id="3.80.10.10">
    <property type="entry name" value="Ribonuclease Inhibitor"/>
    <property type="match status" value="1"/>
</dbReference>
<sequence length="644" mass="71928">MPVRTLTSSNGGHPLIHTTGGVASLSSRSFNLPRIKIAAASLLRHRLPSHQQHNSHVIACNLPREVLRKIFEACAHYSIGGEDPWSWVNISYVCSNWRQAALETPNLWRYIDFSHPRWYAITAVRAKTSSLQVVATVNEGNIRQLYRTLQLAHRIQHVHLVSQVEKITPLLETLAYPNLYLESLILDICVPENVPPHTVIYDPPCFPLNGPPLENLKYMELHCAPFYLLTPRCSSLTELRIHDLPHTERPTLRNFLLVLEQLQHLQFLTLDRSFPVEFQGPDESQALEAPIHLSRLKSLSLTGSLIEVASGLKFLTVPSSTRLICKICSVSDATNYAPKLAANLFAHPWPESNDAGLETMVFTAQEFGHRYTNTFQPNPDFRQSVRVRGFSSSEHGGAIVDFIIHPEEAGVIDDALMTTLDAILTALPIKAVQTLALQDLDIITQKSWPAILNAMPALCVIDIQGRAPSGLAWALLLNAKARPATFSSSSAQRKRRRRTNLQHMLVPKLNDLYLHNVDCSSGGFMVAARAPVNSHCDLDDSRFLDVLVAAITLRRRGDISLRSLCITRCTYVIKGSVQDASKSVSNLVFDCRGVVKEKDEAAIDENFPARYNYASEWGLSPGATLPQVRHYHRLRTLSPLRSKS</sequence>
<evidence type="ECO:0000313" key="2">
    <source>
        <dbReference type="EMBL" id="KAF5325348.1"/>
    </source>
</evidence>
<dbReference type="InterPro" id="IPR032675">
    <property type="entry name" value="LRR_dom_sf"/>
</dbReference>
<feature type="domain" description="F-box" evidence="1">
    <location>
        <begin position="60"/>
        <end position="113"/>
    </location>
</feature>